<dbReference type="Pfam" id="PF00043">
    <property type="entry name" value="GST_C"/>
    <property type="match status" value="1"/>
</dbReference>
<comment type="caution">
    <text evidence="5">The sequence shown here is derived from an EMBL/GenBank/DDBJ whole genome shotgun (WGS) entry which is preliminary data.</text>
</comment>
<gene>
    <name evidence="5" type="ORF">QE152_g1223</name>
</gene>
<dbReference type="InterPro" id="IPR040079">
    <property type="entry name" value="Glutathione_S-Trfase"/>
</dbReference>
<dbReference type="PROSITE" id="PS50405">
    <property type="entry name" value="GST_CTER"/>
    <property type="match status" value="1"/>
</dbReference>
<dbReference type="Gene3D" id="3.40.30.10">
    <property type="entry name" value="Glutaredoxin"/>
    <property type="match status" value="1"/>
</dbReference>
<proteinExistence type="inferred from homology"/>
<feature type="domain" description="GST C-terminal" evidence="4">
    <location>
        <begin position="88"/>
        <end position="211"/>
    </location>
</feature>
<evidence type="ECO:0000256" key="1">
    <source>
        <dbReference type="ARBA" id="ARBA00011738"/>
    </source>
</evidence>
<keyword evidence="6" id="KW-1185">Reference proteome</keyword>
<dbReference type="PANTHER" id="PTHR43969">
    <property type="entry name" value="GLUTATHIONE S TRANSFERASE D10, ISOFORM A-RELATED"/>
    <property type="match status" value="1"/>
</dbReference>
<dbReference type="InterPro" id="IPR004046">
    <property type="entry name" value="GST_C"/>
</dbReference>
<evidence type="ECO:0000313" key="5">
    <source>
        <dbReference type="EMBL" id="KAK9754448.1"/>
    </source>
</evidence>
<organism evidence="5 6">
    <name type="scientific">Popillia japonica</name>
    <name type="common">Japanese beetle</name>
    <dbReference type="NCBI Taxonomy" id="7064"/>
    <lineage>
        <taxon>Eukaryota</taxon>
        <taxon>Metazoa</taxon>
        <taxon>Ecdysozoa</taxon>
        <taxon>Arthropoda</taxon>
        <taxon>Hexapoda</taxon>
        <taxon>Insecta</taxon>
        <taxon>Pterygota</taxon>
        <taxon>Neoptera</taxon>
        <taxon>Endopterygota</taxon>
        <taxon>Coleoptera</taxon>
        <taxon>Polyphaga</taxon>
        <taxon>Scarabaeiformia</taxon>
        <taxon>Scarabaeidae</taxon>
        <taxon>Rutelinae</taxon>
        <taxon>Popillia</taxon>
    </lineage>
</organism>
<feature type="domain" description="GST N-terminal" evidence="3">
    <location>
        <begin position="1"/>
        <end position="82"/>
    </location>
</feature>
<sequence length="220" mass="24197">MSVTIYHFPKSAPSRNALLVARALGLDVDVHIVDLAKKEQLKPEFLQINPQHVVPTLVDGDFTLWESKAIAAYLVRTYAKDDSLYPKDPQKKALVDQRLQFDIGTLYPRIRAICFPVLYLGEIEIPDEFRAPVDEALGFLDVFLEGNDFVTGNTITIADYALAASVSSIAAVGWDISPYGNVSSWIAKCALAIPNYAEINQKGADEFGKAVRSKLAPGQI</sequence>
<dbReference type="GO" id="GO:0004364">
    <property type="term" value="F:glutathione transferase activity"/>
    <property type="evidence" value="ECO:0007669"/>
    <property type="project" value="TreeGrafter"/>
</dbReference>
<dbReference type="SFLD" id="SFLDG01153">
    <property type="entry name" value="Main.4:_Theta-like"/>
    <property type="match status" value="1"/>
</dbReference>
<dbReference type="SUPFAM" id="SSF52833">
    <property type="entry name" value="Thioredoxin-like"/>
    <property type="match status" value="1"/>
</dbReference>
<dbReference type="AlphaFoldDB" id="A0AAW1N3E7"/>
<dbReference type="SFLD" id="SFLDG00358">
    <property type="entry name" value="Main_(cytGST)"/>
    <property type="match status" value="1"/>
</dbReference>
<evidence type="ECO:0000313" key="6">
    <source>
        <dbReference type="Proteomes" id="UP001458880"/>
    </source>
</evidence>
<protein>
    <submittedName>
        <fullName evidence="5">Glutathione S-transferase, C-terminal domain</fullName>
    </submittedName>
</protein>
<dbReference type="GO" id="GO:0006749">
    <property type="term" value="P:glutathione metabolic process"/>
    <property type="evidence" value="ECO:0007669"/>
    <property type="project" value="TreeGrafter"/>
</dbReference>
<dbReference type="FunFam" id="1.20.1050.10:FF:000007">
    <property type="entry name" value="Glutathione S-transferase 1-1"/>
    <property type="match status" value="1"/>
</dbReference>
<reference evidence="5 6" key="1">
    <citation type="journal article" date="2024" name="BMC Genomics">
        <title>De novo assembly and annotation of Popillia japonica's genome with initial clues to its potential as an invasive pest.</title>
        <authorList>
            <person name="Cucini C."/>
            <person name="Boschi S."/>
            <person name="Funari R."/>
            <person name="Cardaioli E."/>
            <person name="Iannotti N."/>
            <person name="Marturano G."/>
            <person name="Paoli F."/>
            <person name="Bruttini M."/>
            <person name="Carapelli A."/>
            <person name="Frati F."/>
            <person name="Nardi F."/>
        </authorList>
    </citation>
    <scope>NUCLEOTIDE SEQUENCE [LARGE SCALE GENOMIC DNA]</scope>
    <source>
        <strain evidence="5">DMR45628</strain>
    </source>
</reference>
<dbReference type="PANTHER" id="PTHR43969:SF9">
    <property type="entry name" value="GLUTATHIONE S TRANSFERASE D10, ISOFORM A-RELATED"/>
    <property type="match status" value="1"/>
</dbReference>
<dbReference type="Pfam" id="PF02798">
    <property type="entry name" value="GST_N"/>
    <property type="match status" value="1"/>
</dbReference>
<dbReference type="CDD" id="cd03177">
    <property type="entry name" value="GST_C_Delta_Epsilon"/>
    <property type="match status" value="1"/>
</dbReference>
<dbReference type="SUPFAM" id="SSF47616">
    <property type="entry name" value="GST C-terminal domain-like"/>
    <property type="match status" value="1"/>
</dbReference>
<comment type="subunit">
    <text evidence="1">Homodimer.</text>
</comment>
<dbReference type="Gene3D" id="1.20.1050.10">
    <property type="match status" value="1"/>
</dbReference>
<dbReference type="Proteomes" id="UP001458880">
    <property type="component" value="Unassembled WGS sequence"/>
</dbReference>
<dbReference type="PROSITE" id="PS50404">
    <property type="entry name" value="GST_NTER"/>
    <property type="match status" value="1"/>
</dbReference>
<evidence type="ECO:0000259" key="3">
    <source>
        <dbReference type="PROSITE" id="PS50404"/>
    </source>
</evidence>
<accession>A0AAW1N3E7</accession>
<dbReference type="InterPro" id="IPR010987">
    <property type="entry name" value="Glutathione-S-Trfase_C-like"/>
</dbReference>
<dbReference type="SFLD" id="SFLDS00019">
    <property type="entry name" value="Glutathione_Transferase_(cytos"/>
    <property type="match status" value="1"/>
</dbReference>
<dbReference type="InterPro" id="IPR036282">
    <property type="entry name" value="Glutathione-S-Trfase_C_sf"/>
</dbReference>
<name>A0AAW1N3E7_POPJA</name>
<dbReference type="FunFam" id="3.40.30.10:FF:000034">
    <property type="entry name" value="glutathione S-transferase 1"/>
    <property type="match status" value="1"/>
</dbReference>
<evidence type="ECO:0000259" key="4">
    <source>
        <dbReference type="PROSITE" id="PS50405"/>
    </source>
</evidence>
<evidence type="ECO:0000256" key="2">
    <source>
        <dbReference type="RuleBase" id="RU003494"/>
    </source>
</evidence>
<dbReference type="EMBL" id="JASPKY010000007">
    <property type="protein sequence ID" value="KAK9754448.1"/>
    <property type="molecule type" value="Genomic_DNA"/>
</dbReference>
<dbReference type="CDD" id="cd03045">
    <property type="entry name" value="GST_N_Delta_Epsilon"/>
    <property type="match status" value="1"/>
</dbReference>
<comment type="similarity">
    <text evidence="2">Belongs to the GST superfamily.</text>
</comment>
<dbReference type="InterPro" id="IPR036249">
    <property type="entry name" value="Thioredoxin-like_sf"/>
</dbReference>
<dbReference type="InterPro" id="IPR004045">
    <property type="entry name" value="Glutathione_S-Trfase_N"/>
</dbReference>